<evidence type="ECO:0000313" key="5">
    <source>
        <dbReference type="Proteomes" id="UP000193986"/>
    </source>
</evidence>
<dbReference type="Pfam" id="PF05368">
    <property type="entry name" value="NmrA"/>
    <property type="match status" value="1"/>
</dbReference>
<evidence type="ECO:0000259" key="3">
    <source>
        <dbReference type="Pfam" id="PF05368"/>
    </source>
</evidence>
<dbReference type="PANTHER" id="PTHR42748:SF7">
    <property type="entry name" value="NMRA LIKE REDOX SENSOR 1-RELATED"/>
    <property type="match status" value="1"/>
</dbReference>
<dbReference type="InterPro" id="IPR051164">
    <property type="entry name" value="NmrA-like_oxidored"/>
</dbReference>
<organism evidence="4 5">
    <name type="scientific">Naematelia encephala</name>
    <dbReference type="NCBI Taxonomy" id="71784"/>
    <lineage>
        <taxon>Eukaryota</taxon>
        <taxon>Fungi</taxon>
        <taxon>Dikarya</taxon>
        <taxon>Basidiomycota</taxon>
        <taxon>Agaricomycotina</taxon>
        <taxon>Tremellomycetes</taxon>
        <taxon>Tremellales</taxon>
        <taxon>Naemateliaceae</taxon>
        <taxon>Naematelia</taxon>
    </lineage>
</organism>
<dbReference type="InParanoid" id="A0A1Y2B4U7"/>
<dbReference type="SUPFAM" id="SSF51735">
    <property type="entry name" value="NAD(P)-binding Rossmann-fold domains"/>
    <property type="match status" value="1"/>
</dbReference>
<dbReference type="STRING" id="71784.A0A1Y2B4U7"/>
<dbReference type="OrthoDB" id="419598at2759"/>
<keyword evidence="5" id="KW-1185">Reference proteome</keyword>
<accession>A0A1Y2B4U7</accession>
<dbReference type="InterPro" id="IPR036291">
    <property type="entry name" value="NAD(P)-bd_dom_sf"/>
</dbReference>
<gene>
    <name evidence="4" type="ORF">BCR39DRAFT_161745</name>
</gene>
<evidence type="ECO:0000256" key="1">
    <source>
        <dbReference type="ARBA" id="ARBA00006328"/>
    </source>
</evidence>
<dbReference type="EMBL" id="MCFC01000023">
    <property type="protein sequence ID" value="ORY29764.1"/>
    <property type="molecule type" value="Genomic_DNA"/>
</dbReference>
<evidence type="ECO:0000313" key="4">
    <source>
        <dbReference type="EMBL" id="ORY29764.1"/>
    </source>
</evidence>
<feature type="domain" description="NmrA-like" evidence="3">
    <location>
        <begin position="5"/>
        <end position="156"/>
    </location>
</feature>
<comment type="similarity">
    <text evidence="1">Belongs to the NmrA-type oxidoreductase family.</text>
</comment>
<protein>
    <recommendedName>
        <fullName evidence="3">NmrA-like domain-containing protein</fullName>
    </recommendedName>
</protein>
<proteinExistence type="inferred from homology"/>
<dbReference type="AlphaFoldDB" id="A0A1Y2B4U7"/>
<dbReference type="PANTHER" id="PTHR42748">
    <property type="entry name" value="NITROGEN METABOLITE REPRESSION PROTEIN NMRA FAMILY MEMBER"/>
    <property type="match status" value="1"/>
</dbReference>
<dbReference type="Proteomes" id="UP000193986">
    <property type="component" value="Unassembled WGS sequence"/>
</dbReference>
<comment type="caution">
    <text evidence="4">The sequence shown here is derived from an EMBL/GenBank/DDBJ whole genome shotgun (WGS) entry which is preliminary data.</text>
</comment>
<sequence>MALPLVAVVGALGTQGGSVVQALSKSGSFRARALTRNTESEKALRLKALQNVDLVRFDANDPALVKLAFDGADYVFAMTAEGEDETANGKLMIEVALHVGIKFFVFSSLPDPSPYVVPFFSKKHAVSQFLFDSVLPGCGIMLPFFMENFLDMGWIQKGEDGVVDLKFIRVPETKSSEYENPQSPFLPCTS</sequence>
<dbReference type="Gene3D" id="3.40.50.720">
    <property type="entry name" value="NAD(P)-binding Rossmann-like Domain"/>
    <property type="match status" value="1"/>
</dbReference>
<dbReference type="InterPro" id="IPR008030">
    <property type="entry name" value="NmrA-like"/>
</dbReference>
<reference evidence="4 5" key="1">
    <citation type="submission" date="2016-07" db="EMBL/GenBank/DDBJ databases">
        <title>Pervasive Adenine N6-methylation of Active Genes in Fungi.</title>
        <authorList>
            <consortium name="DOE Joint Genome Institute"/>
            <person name="Mondo S.J."/>
            <person name="Dannebaum R.O."/>
            <person name="Kuo R.C."/>
            <person name="Labutti K."/>
            <person name="Haridas S."/>
            <person name="Kuo A."/>
            <person name="Salamov A."/>
            <person name="Ahrendt S.R."/>
            <person name="Lipzen A."/>
            <person name="Sullivan W."/>
            <person name="Andreopoulos W.B."/>
            <person name="Clum A."/>
            <person name="Lindquist E."/>
            <person name="Daum C."/>
            <person name="Ramamoorthy G.K."/>
            <person name="Gryganskyi A."/>
            <person name="Culley D."/>
            <person name="Magnuson J.K."/>
            <person name="James T.Y."/>
            <person name="O'Malley M.A."/>
            <person name="Stajich J.E."/>
            <person name="Spatafora J.W."/>
            <person name="Visel A."/>
            <person name="Grigoriev I.V."/>
        </authorList>
    </citation>
    <scope>NUCLEOTIDE SEQUENCE [LARGE SCALE GENOMIC DNA]</scope>
    <source>
        <strain evidence="4 5">68-887.2</strain>
    </source>
</reference>
<evidence type="ECO:0000256" key="2">
    <source>
        <dbReference type="ARBA" id="ARBA00022857"/>
    </source>
</evidence>
<dbReference type="GO" id="GO:0005634">
    <property type="term" value="C:nucleus"/>
    <property type="evidence" value="ECO:0007669"/>
    <property type="project" value="TreeGrafter"/>
</dbReference>
<keyword evidence="2" id="KW-0521">NADP</keyword>
<name>A0A1Y2B4U7_9TREE</name>